<evidence type="ECO:0000313" key="7">
    <source>
        <dbReference type="Proteomes" id="UP000291822"/>
    </source>
</evidence>
<feature type="transmembrane region" description="Helical" evidence="5">
    <location>
        <begin position="105"/>
        <end position="126"/>
    </location>
</feature>
<evidence type="ECO:0000256" key="2">
    <source>
        <dbReference type="ARBA" id="ARBA00022692"/>
    </source>
</evidence>
<name>A0A4V2NLV5_9GAMM</name>
<comment type="caution">
    <text evidence="6">The sequence shown here is derived from an EMBL/GenBank/DDBJ whole genome shotgun (WGS) entry which is preliminary data.</text>
</comment>
<feature type="transmembrane region" description="Helical" evidence="5">
    <location>
        <begin position="7"/>
        <end position="25"/>
    </location>
</feature>
<reference evidence="6 7" key="1">
    <citation type="submission" date="2019-02" db="EMBL/GenBank/DDBJ databases">
        <title>Dyella amyloliquefaciens sp. nov., isolated from forest soil.</title>
        <authorList>
            <person name="Gao Z.-H."/>
            <person name="Qiu L.-H."/>
        </authorList>
    </citation>
    <scope>NUCLEOTIDE SEQUENCE [LARGE SCALE GENOMIC DNA]</scope>
    <source>
        <strain evidence="6 7">KACC 12747</strain>
    </source>
</reference>
<keyword evidence="2 5" id="KW-0812">Transmembrane</keyword>
<proteinExistence type="predicted"/>
<gene>
    <name evidence="6" type="ORF">EZM97_16770</name>
</gene>
<dbReference type="PANTHER" id="PTHR36926">
    <property type="entry name" value="COLICIN V PRODUCTION PROTEIN"/>
    <property type="match status" value="1"/>
</dbReference>
<keyword evidence="7" id="KW-1185">Reference proteome</keyword>
<protein>
    <submittedName>
        <fullName evidence="6">CvpA family protein</fullName>
    </submittedName>
</protein>
<dbReference type="Pfam" id="PF02674">
    <property type="entry name" value="Colicin_V"/>
    <property type="match status" value="1"/>
</dbReference>
<dbReference type="InterPro" id="IPR052719">
    <property type="entry name" value="CvpA-like"/>
</dbReference>
<evidence type="ECO:0000256" key="1">
    <source>
        <dbReference type="ARBA" id="ARBA00004141"/>
    </source>
</evidence>
<dbReference type="RefSeq" id="WP_131408620.1">
    <property type="nucleotide sequence ID" value="NZ_SJTG01000002.1"/>
</dbReference>
<dbReference type="GO" id="GO:0009403">
    <property type="term" value="P:toxin biosynthetic process"/>
    <property type="evidence" value="ECO:0007669"/>
    <property type="project" value="InterPro"/>
</dbReference>
<feature type="transmembrane region" description="Helical" evidence="5">
    <location>
        <begin position="64"/>
        <end position="85"/>
    </location>
</feature>
<dbReference type="AlphaFoldDB" id="A0A4V2NLV5"/>
<keyword evidence="3 5" id="KW-1133">Transmembrane helix</keyword>
<evidence type="ECO:0000256" key="3">
    <source>
        <dbReference type="ARBA" id="ARBA00022989"/>
    </source>
</evidence>
<dbReference type="InterPro" id="IPR003825">
    <property type="entry name" value="Colicin-V_CvpA"/>
</dbReference>
<accession>A0A4V2NLV5</accession>
<comment type="subcellular location">
    <subcellularLocation>
        <location evidence="1">Membrane</location>
        <topology evidence="1">Multi-pass membrane protein</topology>
    </subcellularLocation>
</comment>
<dbReference type="Proteomes" id="UP000291822">
    <property type="component" value="Unassembled WGS sequence"/>
</dbReference>
<evidence type="ECO:0000256" key="5">
    <source>
        <dbReference type="SAM" id="Phobius"/>
    </source>
</evidence>
<feature type="transmembrane region" description="Helical" evidence="5">
    <location>
        <begin position="31"/>
        <end position="52"/>
    </location>
</feature>
<evidence type="ECO:0000313" key="6">
    <source>
        <dbReference type="EMBL" id="TCI10521.1"/>
    </source>
</evidence>
<keyword evidence="4 5" id="KW-0472">Membrane</keyword>
<dbReference type="EMBL" id="SJTG01000002">
    <property type="protein sequence ID" value="TCI10521.1"/>
    <property type="molecule type" value="Genomic_DNA"/>
</dbReference>
<dbReference type="GO" id="GO:0016020">
    <property type="term" value="C:membrane"/>
    <property type="evidence" value="ECO:0007669"/>
    <property type="project" value="UniProtKB-SubCell"/>
</dbReference>
<dbReference type="PANTHER" id="PTHR36926:SF1">
    <property type="entry name" value="COLICIN V PRODUCTION PROTEIN"/>
    <property type="match status" value="1"/>
</dbReference>
<evidence type="ECO:0000256" key="4">
    <source>
        <dbReference type="ARBA" id="ARBA00023136"/>
    </source>
</evidence>
<organism evidence="6 7">
    <name type="scientific">Dyella soli</name>
    <dbReference type="NCBI Taxonomy" id="522319"/>
    <lineage>
        <taxon>Bacteria</taxon>
        <taxon>Pseudomonadati</taxon>
        <taxon>Pseudomonadota</taxon>
        <taxon>Gammaproteobacteria</taxon>
        <taxon>Lysobacterales</taxon>
        <taxon>Rhodanobacteraceae</taxon>
        <taxon>Dyella</taxon>
    </lineage>
</organism>
<sequence length="202" mass="21438">MNWADYIILAVLGLSVLIGLWRGLISEVLALAVWVAAFWVAWTFGPSVAGYFEHSIQLPSARILAGYGICFLVVLIAGALLRFLVSKLVEGTGLSGTDRLLGMVFGFARGVLLVTLAVFLLGFTAFTRDPWWRDSVLLPQFKGVAAWLGERVPDSVRHYLNAAPAVLDHLPALPAAVPGASPATGHSTHAAAASTAAPATIY</sequence>